<dbReference type="EMBL" id="JTJC03000004">
    <property type="protein sequence ID" value="NHC36275.1"/>
    <property type="molecule type" value="Genomic_DNA"/>
</dbReference>
<keyword evidence="3" id="KW-1185">Reference proteome</keyword>
<feature type="transmembrane region" description="Helical" evidence="1">
    <location>
        <begin position="5"/>
        <end position="28"/>
    </location>
</feature>
<reference evidence="2 3" key="1">
    <citation type="journal article" date="2015" name="Genome Announc.">
        <title>Draft Genome Sequence of the Terrestrial Cyanobacterium Scytonema millei VB511283, Isolated from Eastern India.</title>
        <authorList>
            <person name="Sen D."/>
            <person name="Chandrababunaidu M.M."/>
            <person name="Singh D."/>
            <person name="Sanghi N."/>
            <person name="Ghorai A."/>
            <person name="Mishra G.P."/>
            <person name="Madduluri M."/>
            <person name="Adhikary S.P."/>
            <person name="Tripathy S."/>
        </authorList>
    </citation>
    <scope>NUCLEOTIDE SEQUENCE [LARGE SCALE GENOMIC DNA]</scope>
    <source>
        <strain evidence="2 3">VB511283</strain>
    </source>
</reference>
<dbReference type="RefSeq" id="WP_039717050.1">
    <property type="nucleotide sequence ID" value="NZ_JTJC03000004.1"/>
</dbReference>
<dbReference type="InterPro" id="IPR021787">
    <property type="entry name" value="DUF3352"/>
</dbReference>
<keyword evidence="1" id="KW-0812">Transmembrane</keyword>
<protein>
    <submittedName>
        <fullName evidence="2">DUF3352 domain-containing protein</fullName>
    </submittedName>
</protein>
<organism evidence="2 3">
    <name type="scientific">Scytonema millei VB511283</name>
    <dbReference type="NCBI Taxonomy" id="1245923"/>
    <lineage>
        <taxon>Bacteria</taxon>
        <taxon>Bacillati</taxon>
        <taxon>Cyanobacteriota</taxon>
        <taxon>Cyanophyceae</taxon>
        <taxon>Nostocales</taxon>
        <taxon>Scytonemataceae</taxon>
        <taxon>Scytonema</taxon>
    </lineage>
</organism>
<dbReference type="AlphaFoldDB" id="A0A9X5E6I7"/>
<dbReference type="PROSITE" id="PS51257">
    <property type="entry name" value="PROKAR_LIPOPROTEIN"/>
    <property type="match status" value="1"/>
</dbReference>
<name>A0A9X5E6I7_9CYAN</name>
<gene>
    <name evidence="2" type="ORF">QH73_0016755</name>
</gene>
<comment type="caution">
    <text evidence="2">The sequence shown here is derived from an EMBL/GenBank/DDBJ whole genome shotgun (WGS) entry which is preliminary data.</text>
</comment>
<proteinExistence type="predicted"/>
<keyword evidence="1" id="KW-0472">Membrane</keyword>
<evidence type="ECO:0000313" key="3">
    <source>
        <dbReference type="Proteomes" id="UP000031532"/>
    </source>
</evidence>
<sequence>MKRSLFFSAIAAGVVVLLSIGIGCFYWINAQSPLSLLRGGTTNIPAAAIFVPKQAPAMVSLLVNPEKLESLRQLVARPSDRRQSRQELECFKSSLLASSSLDYRQDIQPWLGEEVTLAVTSPDIDRDVANGNQPGYLMVLTSRNPAKSREFLQLLFSQRAIAGRDLVSETYQGVNIFSDRDRVNVGAHSRAPLQERISLVGAAVGDRFILFANHPKVLREAINNVQAPDLSLNDSAQYQHALSLLPAKRIGTIFLNLPQVTTWLGKEPQEQIYDSQIIALKLNPQGIVAETSIAAATQTELAPAGKMLSEPVQALQYLPKTTGLAIAGLDLSHLQNTNLNQLWRQVTTVLSGSSNDAISRLVTQPLAKLQDSWGIDISQDIFSWVQGEYALGMLPQTDVSTSADWIFVAEKSEGTDLAIERFNTIAENRGLSITPLFSEEQKIYAWTQVNTVPSSPSELGDRSLLTLKAKVEGVYTTIDKYEIFTSSVAAMDAALKAAKTSSLLKNSQFQAVIKAIPQPNQGYLYLDLPRSRAILERQLPLVKLLEVAAKPFFDKAQSITVSSYGDRTDVLQGSLVFHIGSN</sequence>
<dbReference type="Pfam" id="PF11832">
    <property type="entry name" value="DUF3352"/>
    <property type="match status" value="1"/>
</dbReference>
<dbReference type="OrthoDB" id="451203at2"/>
<dbReference type="Proteomes" id="UP000031532">
    <property type="component" value="Unassembled WGS sequence"/>
</dbReference>
<evidence type="ECO:0000313" key="2">
    <source>
        <dbReference type="EMBL" id="NHC36275.1"/>
    </source>
</evidence>
<accession>A0A9X5E6I7</accession>
<keyword evidence="1" id="KW-1133">Transmembrane helix</keyword>
<evidence type="ECO:0000256" key="1">
    <source>
        <dbReference type="SAM" id="Phobius"/>
    </source>
</evidence>